<protein>
    <recommendedName>
        <fullName evidence="3">DUF309 domain-containing protein</fullName>
    </recommendedName>
</protein>
<dbReference type="AlphaFoldDB" id="M1IS71"/>
<dbReference type="HOGENOM" id="CLU_2021601_0_0_2"/>
<organism evidence="2">
    <name type="scientific">Sulfolobus acidocaldarius N8</name>
    <dbReference type="NCBI Taxonomy" id="1028566"/>
    <lineage>
        <taxon>Archaea</taxon>
        <taxon>Thermoproteota</taxon>
        <taxon>Thermoprotei</taxon>
        <taxon>Sulfolobales</taxon>
        <taxon>Sulfolobaceae</taxon>
        <taxon>Sulfolobus</taxon>
    </lineage>
</organism>
<gene>
    <name evidence="1" type="ORF">SacN8_07910</name>
</gene>
<accession>M1IS71</accession>
<evidence type="ECO:0000313" key="1">
    <source>
        <dbReference type="EMBL" id="AGE71542.1"/>
    </source>
</evidence>
<dbReference type="Gene3D" id="1.10.3450.10">
    <property type="entry name" value="TTHA0068-like"/>
    <property type="match status" value="1"/>
</dbReference>
<name>M1IS71_9CREN</name>
<dbReference type="SUPFAM" id="SSF140663">
    <property type="entry name" value="TTHA0068-like"/>
    <property type="match status" value="1"/>
</dbReference>
<dbReference type="EMBL" id="CP002817">
    <property type="protein sequence ID" value="AGE71542.1"/>
    <property type="molecule type" value="Genomic_DNA"/>
</dbReference>
<dbReference type="InterPro" id="IPR023203">
    <property type="entry name" value="TTHA0068_sf"/>
</dbReference>
<proteinExistence type="predicted"/>
<dbReference type="InterPro" id="IPR005500">
    <property type="entry name" value="DUF309"/>
</dbReference>
<reference evidence="1 2" key="1">
    <citation type="journal article" date="2012" name="ISME J.">
        <title>Genomic evidence of rapid, global-scale gene flow in a Sulfolobus species.</title>
        <authorList>
            <person name="Mao D."/>
            <person name="Grogan D."/>
        </authorList>
    </citation>
    <scope>NUCLEOTIDE SEQUENCE [LARGE SCALE GENOMIC DNA]</scope>
    <source>
        <strain evidence="1 2">N8</strain>
    </source>
</reference>
<evidence type="ECO:0008006" key="3">
    <source>
        <dbReference type="Google" id="ProtNLM"/>
    </source>
</evidence>
<dbReference type="Proteomes" id="UP000011281">
    <property type="component" value="Chromosome"/>
</dbReference>
<dbReference type="KEGG" id="sacn:SacN8_07910"/>
<sequence length="122" mass="14443">MNVVDVRVCKYLEIDFFYDEKVVEMLGPPISTDCDNCKFQDLFYDFKFWETHESLEKLWRVETDPQRKKYLQALILICASMVKYCKGQIQVSDDLMNKALSLISDLPEELLPFFYFSITLNS</sequence>
<evidence type="ECO:0000313" key="2">
    <source>
        <dbReference type="Proteomes" id="UP000011281"/>
    </source>
</evidence>
<dbReference type="Pfam" id="PF03745">
    <property type="entry name" value="DUF309"/>
    <property type="match status" value="1"/>
</dbReference>